<dbReference type="Gramene" id="Bo3g129970.1">
    <property type="protein sequence ID" value="Bo3g129970.1"/>
    <property type="gene ID" value="Bo3g129970"/>
</dbReference>
<dbReference type="HOGENOM" id="CLU_2801477_0_0_1"/>
<dbReference type="AlphaFoldDB" id="A0A0D3BHC8"/>
<reference evidence="1" key="2">
    <citation type="submission" date="2015-03" db="UniProtKB">
        <authorList>
            <consortium name="EnsemblPlants"/>
        </authorList>
    </citation>
    <scope>IDENTIFICATION</scope>
</reference>
<proteinExistence type="predicted"/>
<protein>
    <submittedName>
        <fullName evidence="1">Uncharacterized protein</fullName>
    </submittedName>
</protein>
<reference evidence="1 2" key="1">
    <citation type="journal article" date="2014" name="Genome Biol.">
        <title>Transcriptome and methylome profiling reveals relics of genome dominance in the mesopolyploid Brassica oleracea.</title>
        <authorList>
            <person name="Parkin I.A."/>
            <person name="Koh C."/>
            <person name="Tang H."/>
            <person name="Robinson S.J."/>
            <person name="Kagale S."/>
            <person name="Clarke W.E."/>
            <person name="Town C.D."/>
            <person name="Nixon J."/>
            <person name="Krishnakumar V."/>
            <person name="Bidwell S.L."/>
            <person name="Denoeud F."/>
            <person name="Belcram H."/>
            <person name="Links M.G."/>
            <person name="Just J."/>
            <person name="Clarke C."/>
            <person name="Bender T."/>
            <person name="Huebert T."/>
            <person name="Mason A.S."/>
            <person name="Pires J.C."/>
            <person name="Barker G."/>
            <person name="Moore J."/>
            <person name="Walley P.G."/>
            <person name="Manoli S."/>
            <person name="Batley J."/>
            <person name="Edwards D."/>
            <person name="Nelson M.N."/>
            <person name="Wang X."/>
            <person name="Paterson A.H."/>
            <person name="King G."/>
            <person name="Bancroft I."/>
            <person name="Chalhoub B."/>
            <person name="Sharpe A.G."/>
        </authorList>
    </citation>
    <scope>NUCLEOTIDE SEQUENCE</scope>
    <source>
        <strain evidence="1 2">cv. TO1000</strain>
    </source>
</reference>
<accession>A0A0D3BHC8</accession>
<dbReference type="EnsemblPlants" id="Bo3g129970.1">
    <property type="protein sequence ID" value="Bo3g129970.1"/>
    <property type="gene ID" value="Bo3g129970"/>
</dbReference>
<sequence length="68" mass="7914">MVKVVGRVKGRDEALQDKIHHLGTTENGQIEFKEIENTLQSMLMKRKKWSTMFGCSNVTPVREVKYMM</sequence>
<keyword evidence="2" id="KW-1185">Reference proteome</keyword>
<evidence type="ECO:0000313" key="1">
    <source>
        <dbReference type="EnsemblPlants" id="Bo3g129970.1"/>
    </source>
</evidence>
<dbReference type="Proteomes" id="UP000032141">
    <property type="component" value="Chromosome C3"/>
</dbReference>
<organism evidence="1 2">
    <name type="scientific">Brassica oleracea var. oleracea</name>
    <dbReference type="NCBI Taxonomy" id="109376"/>
    <lineage>
        <taxon>Eukaryota</taxon>
        <taxon>Viridiplantae</taxon>
        <taxon>Streptophyta</taxon>
        <taxon>Embryophyta</taxon>
        <taxon>Tracheophyta</taxon>
        <taxon>Spermatophyta</taxon>
        <taxon>Magnoliopsida</taxon>
        <taxon>eudicotyledons</taxon>
        <taxon>Gunneridae</taxon>
        <taxon>Pentapetalae</taxon>
        <taxon>rosids</taxon>
        <taxon>malvids</taxon>
        <taxon>Brassicales</taxon>
        <taxon>Brassicaceae</taxon>
        <taxon>Brassiceae</taxon>
        <taxon>Brassica</taxon>
    </lineage>
</organism>
<name>A0A0D3BHC8_BRAOL</name>
<evidence type="ECO:0000313" key="2">
    <source>
        <dbReference type="Proteomes" id="UP000032141"/>
    </source>
</evidence>